<sequence>MSNRSSSCSSFGYIYADNVSQRARNSMLSNNRQHTSFMVLMVSSAILNGVVCYTCRQ</sequence>
<evidence type="ECO:0000313" key="3">
    <source>
        <dbReference type="Proteomes" id="UP000325395"/>
    </source>
</evidence>
<keyword evidence="3" id="KW-1185">Reference proteome</keyword>
<keyword evidence="1" id="KW-0472">Membrane</keyword>
<evidence type="ECO:0000313" key="2">
    <source>
        <dbReference type="EMBL" id="KAE8421694.1"/>
    </source>
</evidence>
<reference evidence="2 3" key="1">
    <citation type="submission" date="2019-04" db="EMBL/GenBank/DDBJ databases">
        <authorList>
            <consortium name="DOE Joint Genome Institute"/>
            <person name="Mondo S."/>
            <person name="Kjaerbolling I."/>
            <person name="Vesth T."/>
            <person name="Frisvad J.C."/>
            <person name="Nybo J.L."/>
            <person name="Theobald S."/>
            <person name="Kildgaard S."/>
            <person name="Isbrandt T."/>
            <person name="Kuo A."/>
            <person name="Sato A."/>
            <person name="Lyhne E.K."/>
            <person name="Kogle M.E."/>
            <person name="Wiebenga A."/>
            <person name="Kun R.S."/>
            <person name="Lubbers R.J."/>
            <person name="Makela M.R."/>
            <person name="Barry K."/>
            <person name="Chovatia M."/>
            <person name="Clum A."/>
            <person name="Daum C."/>
            <person name="Haridas S."/>
            <person name="He G."/>
            <person name="LaButti K."/>
            <person name="Lipzen A."/>
            <person name="Riley R."/>
            <person name="Salamov A."/>
            <person name="Simmons B.A."/>
            <person name="Magnuson J.K."/>
            <person name="Henrissat B."/>
            <person name="Mortensen U.H."/>
            <person name="Larsen T.O."/>
            <person name="Devries R.P."/>
            <person name="Grigoriev I.V."/>
            <person name="Machida M."/>
            <person name="Baker S.E."/>
            <person name="Andersen M.R."/>
            <person name="Cantor M.N."/>
            <person name="Hua S.X."/>
        </authorList>
    </citation>
    <scope>NUCLEOTIDE SEQUENCE [LARGE SCALE GENOMIC DNA]</scope>
    <source>
        <strain evidence="2 3">CBS 117616</strain>
    </source>
</reference>
<feature type="transmembrane region" description="Helical" evidence="1">
    <location>
        <begin position="37"/>
        <end position="55"/>
    </location>
</feature>
<gene>
    <name evidence="2" type="ORF">BDV36DRAFT_247321</name>
</gene>
<accession>A0ABQ6WX66</accession>
<keyword evidence="1" id="KW-1133">Transmembrane helix</keyword>
<dbReference type="Proteomes" id="UP000325395">
    <property type="component" value="Unassembled WGS sequence"/>
</dbReference>
<evidence type="ECO:0000256" key="1">
    <source>
        <dbReference type="SAM" id="Phobius"/>
    </source>
</evidence>
<proteinExistence type="predicted"/>
<dbReference type="EMBL" id="ML735699">
    <property type="protein sequence ID" value="KAE8421694.1"/>
    <property type="molecule type" value="Genomic_DNA"/>
</dbReference>
<organism evidence="2 3">
    <name type="scientific">Aspergillus pseudocaelatus</name>
    <dbReference type="NCBI Taxonomy" id="1825620"/>
    <lineage>
        <taxon>Eukaryota</taxon>
        <taxon>Fungi</taxon>
        <taxon>Dikarya</taxon>
        <taxon>Ascomycota</taxon>
        <taxon>Pezizomycotina</taxon>
        <taxon>Eurotiomycetes</taxon>
        <taxon>Eurotiomycetidae</taxon>
        <taxon>Eurotiales</taxon>
        <taxon>Aspergillaceae</taxon>
        <taxon>Aspergillus</taxon>
        <taxon>Aspergillus subgen. Circumdati</taxon>
    </lineage>
</organism>
<name>A0ABQ6WX66_9EURO</name>
<protein>
    <submittedName>
        <fullName evidence="2">Uncharacterized protein</fullName>
    </submittedName>
</protein>
<keyword evidence="1" id="KW-0812">Transmembrane</keyword>